<proteinExistence type="predicted"/>
<dbReference type="Proteomes" id="UP000295247">
    <property type="component" value="Unassembled WGS sequence"/>
</dbReference>
<dbReference type="GO" id="GO:0071111">
    <property type="term" value="F:cyclic-guanylate-specific phosphodiesterase activity"/>
    <property type="evidence" value="ECO:0007669"/>
    <property type="project" value="InterPro"/>
</dbReference>
<dbReference type="SUPFAM" id="SSF141868">
    <property type="entry name" value="EAL domain-like"/>
    <property type="match status" value="1"/>
</dbReference>
<dbReference type="Gene3D" id="3.20.20.450">
    <property type="entry name" value="EAL domain"/>
    <property type="match status" value="1"/>
</dbReference>
<dbReference type="CDD" id="cd01948">
    <property type="entry name" value="EAL"/>
    <property type="match status" value="1"/>
</dbReference>
<dbReference type="InterPro" id="IPR043128">
    <property type="entry name" value="Rev_trsase/Diguanyl_cyclase"/>
</dbReference>
<dbReference type="RefSeq" id="WP_132230590.1">
    <property type="nucleotide sequence ID" value="NZ_NRRH01000027.1"/>
</dbReference>
<accession>A0A4R4A517</accession>
<dbReference type="SUPFAM" id="SSF55781">
    <property type="entry name" value="GAF domain-like"/>
    <property type="match status" value="1"/>
</dbReference>
<gene>
    <name evidence="3" type="ORF">EDC29_11551</name>
</gene>
<dbReference type="NCBIfam" id="TIGR00254">
    <property type="entry name" value="GGDEF"/>
    <property type="match status" value="1"/>
</dbReference>
<dbReference type="Pfam" id="PF00990">
    <property type="entry name" value="GGDEF"/>
    <property type="match status" value="1"/>
</dbReference>
<dbReference type="SUPFAM" id="SSF55073">
    <property type="entry name" value="Nucleotide cyclase"/>
    <property type="match status" value="1"/>
</dbReference>
<dbReference type="Pfam" id="PF00563">
    <property type="entry name" value="EAL"/>
    <property type="match status" value="1"/>
</dbReference>
<evidence type="ECO:0000313" key="3">
    <source>
        <dbReference type="EMBL" id="TCW33299.1"/>
    </source>
</evidence>
<evidence type="ECO:0000313" key="4">
    <source>
        <dbReference type="Proteomes" id="UP000295247"/>
    </source>
</evidence>
<feature type="domain" description="EAL" evidence="1">
    <location>
        <begin position="383"/>
        <end position="641"/>
    </location>
</feature>
<evidence type="ECO:0000259" key="2">
    <source>
        <dbReference type="PROSITE" id="PS50887"/>
    </source>
</evidence>
<dbReference type="PANTHER" id="PTHR33121:SF23">
    <property type="entry name" value="CYCLIC DI-GMP PHOSPHODIESTERASE PDEB"/>
    <property type="match status" value="1"/>
</dbReference>
<dbReference type="PANTHER" id="PTHR33121">
    <property type="entry name" value="CYCLIC DI-GMP PHOSPHODIESTERASE PDEF"/>
    <property type="match status" value="1"/>
</dbReference>
<dbReference type="PROSITE" id="PS50883">
    <property type="entry name" value="EAL"/>
    <property type="match status" value="1"/>
</dbReference>
<name>A0A4R4A517_MARGR</name>
<dbReference type="InterPro" id="IPR035919">
    <property type="entry name" value="EAL_sf"/>
</dbReference>
<dbReference type="InterPro" id="IPR001633">
    <property type="entry name" value="EAL_dom"/>
</dbReference>
<dbReference type="AlphaFoldDB" id="A0A4R4A517"/>
<sequence length="641" mass="70350">MDIFQPSAMDAGGDSGILSLIESLSMLRSLVVPDATALDEPELCAHAARACVTHRDLECCALYLQHDRALVCTAHVRRDPDDADAPGAALDELAARVIADGEILRGASEVHGSLLAAPLAAAGRVQGVLVVGHPAAGRYSRWHERLLQLVCDVLTQTLEHGRLVRGQREAIAERSRALSHCDASLDAERRRRSAAESALVRESRLRDRLARLDTLTGLLNRAAFESELARALGRVAPGAGGRALIHVDIDRFRVINDAAGQAAGDQLIRVLAELLREHFAGASLLGRLGNDEFGILLEGRAADRVETLAESLCDAVDDFQFSFRGYRFVISLSIGVAEYRDGDSGEQLLRKAYSACLSTQEVGGGNVRLYREHDGKLKRRNNEAHALSRLVRALEEDRLELFSQPIVANARAPQAAAEPINYEILLRLKGEDGDLISPGQFLPIAERYGLSVKLDRWVVRSVLQTLAEHAERFDRFGYVTINLSGHSLGSRGFLDYVLEQLRHFDTTPGKICFEVTETVAISDLQAARRFIAGLKSRGCRFALDDFGSGYASYLYLRDLEVDFLKIDGEFVQGIATDSANLALIRSINDIGKILGKRTIAEHVENDATLALLEEIGIDFVQGYFIGRPEPLRNILEPERSH</sequence>
<dbReference type="EMBL" id="SMDC01000015">
    <property type="protein sequence ID" value="TCW33299.1"/>
    <property type="molecule type" value="Genomic_DNA"/>
</dbReference>
<dbReference type="InterPro" id="IPR050706">
    <property type="entry name" value="Cyclic-di-GMP_PDE-like"/>
</dbReference>
<dbReference type="PROSITE" id="PS50887">
    <property type="entry name" value="GGDEF"/>
    <property type="match status" value="1"/>
</dbReference>
<dbReference type="Gene3D" id="3.30.450.40">
    <property type="match status" value="1"/>
</dbReference>
<comment type="caution">
    <text evidence="3">The sequence shown here is derived from an EMBL/GenBank/DDBJ whole genome shotgun (WGS) entry which is preliminary data.</text>
</comment>
<dbReference type="Gene3D" id="3.30.70.270">
    <property type="match status" value="1"/>
</dbReference>
<dbReference type="Pfam" id="PF13492">
    <property type="entry name" value="GAF_3"/>
    <property type="match status" value="1"/>
</dbReference>
<dbReference type="SMART" id="SM00267">
    <property type="entry name" value="GGDEF"/>
    <property type="match status" value="1"/>
</dbReference>
<dbReference type="InterPro" id="IPR000160">
    <property type="entry name" value="GGDEF_dom"/>
</dbReference>
<protein>
    <submittedName>
        <fullName evidence="3">Diguanylate cyclase (GGDEF)-like protein</fullName>
    </submittedName>
</protein>
<evidence type="ECO:0000259" key="1">
    <source>
        <dbReference type="PROSITE" id="PS50883"/>
    </source>
</evidence>
<feature type="domain" description="GGDEF" evidence="2">
    <location>
        <begin position="240"/>
        <end position="372"/>
    </location>
</feature>
<dbReference type="SMART" id="SM00052">
    <property type="entry name" value="EAL"/>
    <property type="match status" value="1"/>
</dbReference>
<dbReference type="InterPro" id="IPR029787">
    <property type="entry name" value="Nucleotide_cyclase"/>
</dbReference>
<reference evidence="3 4" key="1">
    <citation type="submission" date="2019-03" db="EMBL/GenBank/DDBJ databases">
        <title>Genomic Encyclopedia of Type Strains, Phase IV (KMG-IV): sequencing the most valuable type-strain genomes for metagenomic binning, comparative biology and taxonomic classification.</title>
        <authorList>
            <person name="Goeker M."/>
        </authorList>
    </citation>
    <scope>NUCLEOTIDE SEQUENCE [LARGE SCALE GENOMIC DNA]</scope>
    <source>
        <strain evidence="3 4">DSM 203</strain>
    </source>
</reference>
<dbReference type="InterPro" id="IPR003018">
    <property type="entry name" value="GAF"/>
</dbReference>
<dbReference type="InterPro" id="IPR029016">
    <property type="entry name" value="GAF-like_dom_sf"/>
</dbReference>
<dbReference type="CDD" id="cd01949">
    <property type="entry name" value="GGDEF"/>
    <property type="match status" value="1"/>
</dbReference>
<organism evidence="3 4">
    <name type="scientific">Marichromatium gracile</name>
    <name type="common">Chromatium gracile</name>
    <dbReference type="NCBI Taxonomy" id="1048"/>
    <lineage>
        <taxon>Bacteria</taxon>
        <taxon>Pseudomonadati</taxon>
        <taxon>Pseudomonadota</taxon>
        <taxon>Gammaproteobacteria</taxon>
        <taxon>Chromatiales</taxon>
        <taxon>Chromatiaceae</taxon>
        <taxon>Marichromatium</taxon>
    </lineage>
</organism>